<dbReference type="AlphaFoldDB" id="A0A8H3I6I0"/>
<protein>
    <submittedName>
        <fullName evidence="2">Uncharacterized protein</fullName>
    </submittedName>
</protein>
<reference evidence="2" key="1">
    <citation type="submission" date="2021-03" db="EMBL/GenBank/DDBJ databases">
        <authorList>
            <person name="Tagirdzhanova G."/>
        </authorList>
    </citation>
    <scope>NUCLEOTIDE SEQUENCE</scope>
</reference>
<dbReference type="OrthoDB" id="10533405at2759"/>
<proteinExistence type="predicted"/>
<gene>
    <name evidence="2" type="ORF">HETSPECPRED_002989</name>
</gene>
<feature type="region of interest" description="Disordered" evidence="1">
    <location>
        <begin position="165"/>
        <end position="191"/>
    </location>
</feature>
<sequence length="191" mass="20139">MALSSGYPIPISPSLSFTPFWNTNPLTTGPDLSFCAVPSQSLNTSRIATLTTLLPADCGICISICALTPLAWYECATLMLVNNNTNAANPETTKDEFHQTLELPPGTFSDNVDTAVGSDAFREIEWKVAMASFAYCDGVWDGSRLGSGEEPKGWLGKYLSLDDPVFPVEDPSPGITGGSGGETPEVGGNPG</sequence>
<dbReference type="Proteomes" id="UP000664521">
    <property type="component" value="Unassembled WGS sequence"/>
</dbReference>
<dbReference type="EMBL" id="CAJPDS010000018">
    <property type="protein sequence ID" value="CAF9916717.1"/>
    <property type="molecule type" value="Genomic_DNA"/>
</dbReference>
<evidence type="ECO:0000313" key="3">
    <source>
        <dbReference type="Proteomes" id="UP000664521"/>
    </source>
</evidence>
<comment type="caution">
    <text evidence="2">The sequence shown here is derived from an EMBL/GenBank/DDBJ whole genome shotgun (WGS) entry which is preliminary data.</text>
</comment>
<accession>A0A8H3I6I0</accession>
<organism evidence="2 3">
    <name type="scientific">Heterodermia speciosa</name>
    <dbReference type="NCBI Taxonomy" id="116794"/>
    <lineage>
        <taxon>Eukaryota</taxon>
        <taxon>Fungi</taxon>
        <taxon>Dikarya</taxon>
        <taxon>Ascomycota</taxon>
        <taxon>Pezizomycotina</taxon>
        <taxon>Lecanoromycetes</taxon>
        <taxon>OSLEUM clade</taxon>
        <taxon>Lecanoromycetidae</taxon>
        <taxon>Caliciales</taxon>
        <taxon>Physciaceae</taxon>
        <taxon>Heterodermia</taxon>
    </lineage>
</organism>
<evidence type="ECO:0000313" key="2">
    <source>
        <dbReference type="EMBL" id="CAF9916717.1"/>
    </source>
</evidence>
<feature type="compositionally biased region" description="Low complexity" evidence="1">
    <location>
        <begin position="182"/>
        <end position="191"/>
    </location>
</feature>
<name>A0A8H3I6I0_9LECA</name>
<evidence type="ECO:0000256" key="1">
    <source>
        <dbReference type="SAM" id="MobiDB-lite"/>
    </source>
</evidence>
<keyword evidence="3" id="KW-1185">Reference proteome</keyword>